<dbReference type="PROSITE" id="PS51387">
    <property type="entry name" value="FAD_PCMH"/>
    <property type="match status" value="1"/>
</dbReference>
<dbReference type="Gene3D" id="3.40.462.10">
    <property type="entry name" value="FAD-linked oxidases, C-terminal domain"/>
    <property type="match status" value="1"/>
</dbReference>
<evidence type="ECO:0000256" key="5">
    <source>
        <dbReference type="ARBA" id="ARBA00022827"/>
    </source>
</evidence>
<evidence type="ECO:0000256" key="2">
    <source>
        <dbReference type="ARBA" id="ARBA00005466"/>
    </source>
</evidence>
<keyword evidence="6" id="KW-0560">Oxidoreductase</keyword>
<accession>A0ABP1B8M3</accession>
<dbReference type="InterPro" id="IPR015345">
    <property type="entry name" value="Cytokinin_DH_FAD/cytokin-bd"/>
</dbReference>
<evidence type="ECO:0000313" key="8">
    <source>
        <dbReference type="EMBL" id="CAK9871363.1"/>
    </source>
</evidence>
<dbReference type="PANTHER" id="PTHR13878">
    <property type="entry name" value="GULONOLACTONE OXIDASE"/>
    <property type="match status" value="1"/>
</dbReference>
<dbReference type="InterPro" id="IPR036318">
    <property type="entry name" value="FAD-bd_PCMH-like_sf"/>
</dbReference>
<dbReference type="Gene3D" id="3.30.465.10">
    <property type="match status" value="1"/>
</dbReference>
<evidence type="ECO:0000256" key="1">
    <source>
        <dbReference type="ARBA" id="ARBA00001974"/>
    </source>
</evidence>
<dbReference type="InterPro" id="IPR016164">
    <property type="entry name" value="FAD-linked_Oxase-like_C"/>
</dbReference>
<dbReference type="SUPFAM" id="SSF56176">
    <property type="entry name" value="FAD-binding/transporter-associated domain-like"/>
    <property type="match status" value="1"/>
</dbReference>
<dbReference type="Pfam" id="PF09265">
    <property type="entry name" value="Cytokin-bind"/>
    <property type="match status" value="1"/>
</dbReference>
<dbReference type="EMBL" id="OZ023703">
    <property type="protein sequence ID" value="CAK9871363.1"/>
    <property type="molecule type" value="Genomic_DNA"/>
</dbReference>
<dbReference type="InterPro" id="IPR016167">
    <property type="entry name" value="FAD-bd_PCMH_sub1"/>
</dbReference>
<evidence type="ECO:0000256" key="6">
    <source>
        <dbReference type="ARBA" id="ARBA00023002"/>
    </source>
</evidence>
<dbReference type="InterPro" id="IPR016170">
    <property type="entry name" value="Cytok_DH_C_sf"/>
</dbReference>
<dbReference type="InterPro" id="IPR016169">
    <property type="entry name" value="FAD-bd_PCMH_sub2"/>
</dbReference>
<proteinExistence type="inferred from homology"/>
<evidence type="ECO:0000259" key="7">
    <source>
        <dbReference type="PROSITE" id="PS51387"/>
    </source>
</evidence>
<sequence>MGTHRCGRVVRFSRGLFEFLVRTLALLVAIHWGSETLVVQLGAGAHGNKIFNAHGHTTPLASCILEQADCTALELLKLNGYLSFHGISAAARDWGLIKHMPPAAVLHPDSVHDIAELIRVVASSSSNLTVAAKGPGHSVNGQAQADKGIVIEMSTMRGIQVMPHGDEDCALPFVEANGGELWVDVLEETLKKGLAPNSWTDYLYLSVGGTLSNAGVSGQTFRHGPQISNILQLEVVTGKGEIVICSASKQPELFHAVLGGLGQFGIITKARILLEPAPQNVRWTRAMYSDFEVFRKDQEMLISSSATTTSMLADQQEQLHMTFDFIEGFVVMNTEDPINGWKSVPFSPDQMTASMLPPDAGSVLYYLEITVGYNLEDVGPALEERVEKMLAPLNYIPSLMFTTDVSYFKFLNRVHDLELNLRAHELWDVPHPWLNLFVPASSITTFDSLVFKQLVPVEFGGPILVYPVNRNKWDSRAATVVPDEEVFYLVAFLRNALPSGPGLESMLDDNARILKICEELRGKQYLPRYTEEEQWKLHFGADRWNAFVQHKHMFDPHAILAPGQNIFPRRQADDRLLQLASS</sequence>
<dbReference type="SUPFAM" id="SSF55103">
    <property type="entry name" value="FAD-linked oxidases, C-terminal domain"/>
    <property type="match status" value="1"/>
</dbReference>
<dbReference type="Gene3D" id="3.30.43.10">
    <property type="entry name" value="Uridine Diphospho-n-acetylenolpyruvylglucosamine Reductase, domain 2"/>
    <property type="match status" value="1"/>
</dbReference>
<dbReference type="Proteomes" id="UP001497522">
    <property type="component" value="Chromosome 2"/>
</dbReference>
<keyword evidence="4" id="KW-0285">Flavoprotein</keyword>
<dbReference type="InterPro" id="IPR006094">
    <property type="entry name" value="Oxid_FAD_bind_N"/>
</dbReference>
<protein>
    <recommendedName>
        <fullName evidence="3">cytokinin dehydrogenase</fullName>
        <ecNumber evidence="3">1.5.99.12</ecNumber>
    </recommendedName>
</protein>
<name>A0ABP1B8M3_9BRYO</name>
<evidence type="ECO:0000313" key="9">
    <source>
        <dbReference type="Proteomes" id="UP001497522"/>
    </source>
</evidence>
<comment type="similarity">
    <text evidence="2">Belongs to the oxygen-dependent FAD-linked oxidoreductase family.</text>
</comment>
<organism evidence="8 9">
    <name type="scientific">Sphagnum jensenii</name>
    <dbReference type="NCBI Taxonomy" id="128206"/>
    <lineage>
        <taxon>Eukaryota</taxon>
        <taxon>Viridiplantae</taxon>
        <taxon>Streptophyta</taxon>
        <taxon>Embryophyta</taxon>
        <taxon>Bryophyta</taxon>
        <taxon>Sphagnophytina</taxon>
        <taxon>Sphagnopsida</taxon>
        <taxon>Sphagnales</taxon>
        <taxon>Sphagnaceae</taxon>
        <taxon>Sphagnum</taxon>
    </lineage>
</organism>
<feature type="domain" description="FAD-binding PCMH-type" evidence="7">
    <location>
        <begin position="98"/>
        <end position="277"/>
    </location>
</feature>
<dbReference type="EC" id="1.5.99.12" evidence="3"/>
<comment type="cofactor">
    <cofactor evidence="1">
        <name>FAD</name>
        <dbReference type="ChEBI" id="CHEBI:57692"/>
    </cofactor>
</comment>
<dbReference type="PANTHER" id="PTHR13878:SF53">
    <property type="entry name" value="CYTOKININ DEHYDROGENASE 6"/>
    <property type="match status" value="1"/>
</dbReference>
<evidence type="ECO:0000256" key="4">
    <source>
        <dbReference type="ARBA" id="ARBA00022630"/>
    </source>
</evidence>
<dbReference type="Pfam" id="PF01565">
    <property type="entry name" value="FAD_binding_4"/>
    <property type="match status" value="1"/>
</dbReference>
<evidence type="ECO:0000256" key="3">
    <source>
        <dbReference type="ARBA" id="ARBA00011928"/>
    </source>
</evidence>
<dbReference type="InterPro" id="IPR050432">
    <property type="entry name" value="FAD-linked_Oxidoreductases_BP"/>
</dbReference>
<reference evidence="8 9" key="1">
    <citation type="submission" date="2024-03" db="EMBL/GenBank/DDBJ databases">
        <authorList>
            <consortium name="ELIXIR-Norway"/>
            <consortium name="Elixir Norway"/>
        </authorList>
    </citation>
    <scope>NUCLEOTIDE SEQUENCE [LARGE SCALE GENOMIC DNA]</scope>
</reference>
<keyword evidence="9" id="KW-1185">Reference proteome</keyword>
<keyword evidence="5" id="KW-0274">FAD</keyword>
<gene>
    <name evidence="8" type="ORF">CSSPJE1EN2_LOCUS14031</name>
</gene>
<dbReference type="InterPro" id="IPR016166">
    <property type="entry name" value="FAD-bd_PCMH"/>
</dbReference>